<gene>
    <name evidence="1" type="primary">ORF35493</name>
</gene>
<dbReference type="EMBL" id="HACG01012332">
    <property type="protein sequence ID" value="CEK59197.1"/>
    <property type="molecule type" value="Transcribed_RNA"/>
</dbReference>
<name>A0A0B6YSU3_9EUPU</name>
<feature type="non-terminal residue" evidence="1">
    <location>
        <position position="69"/>
    </location>
</feature>
<proteinExistence type="predicted"/>
<evidence type="ECO:0000313" key="1">
    <source>
        <dbReference type="EMBL" id="CEK59197.1"/>
    </source>
</evidence>
<feature type="non-terminal residue" evidence="1">
    <location>
        <position position="1"/>
    </location>
</feature>
<reference evidence="1" key="1">
    <citation type="submission" date="2014-12" db="EMBL/GenBank/DDBJ databases">
        <title>Insight into the proteome of Arion vulgaris.</title>
        <authorList>
            <person name="Aradska J."/>
            <person name="Bulat T."/>
            <person name="Smidak R."/>
            <person name="Sarate P."/>
            <person name="Gangsoo J."/>
            <person name="Sialana F."/>
            <person name="Bilban M."/>
            <person name="Lubec G."/>
        </authorList>
    </citation>
    <scope>NUCLEOTIDE SEQUENCE</scope>
    <source>
        <tissue evidence="1">Skin</tissue>
    </source>
</reference>
<sequence length="69" mass="8263">RKQVHEPEIKDSEFQKRICAFIARKSDMLFKPQSEAEKNKRIREEIIDDAYSIMPALETFMEVPSHLRR</sequence>
<organism evidence="1">
    <name type="scientific">Arion vulgaris</name>
    <dbReference type="NCBI Taxonomy" id="1028688"/>
    <lineage>
        <taxon>Eukaryota</taxon>
        <taxon>Metazoa</taxon>
        <taxon>Spiralia</taxon>
        <taxon>Lophotrochozoa</taxon>
        <taxon>Mollusca</taxon>
        <taxon>Gastropoda</taxon>
        <taxon>Heterobranchia</taxon>
        <taxon>Euthyneura</taxon>
        <taxon>Panpulmonata</taxon>
        <taxon>Eupulmonata</taxon>
        <taxon>Stylommatophora</taxon>
        <taxon>Helicina</taxon>
        <taxon>Arionoidea</taxon>
        <taxon>Arionidae</taxon>
        <taxon>Arion</taxon>
    </lineage>
</organism>
<protein>
    <submittedName>
        <fullName evidence="1">Uncharacterized protein</fullName>
    </submittedName>
</protein>
<dbReference type="AlphaFoldDB" id="A0A0B6YSU3"/>
<accession>A0A0B6YSU3</accession>